<comment type="caution">
    <text evidence="4">The sequence shown here is derived from an EMBL/GenBank/DDBJ whole genome shotgun (WGS) entry which is preliminary data.</text>
</comment>
<reference evidence="4 5" key="1">
    <citation type="submission" date="2023-11" db="EMBL/GenBank/DDBJ databases">
        <authorList>
            <person name="Bao R."/>
        </authorList>
    </citation>
    <scope>NUCLEOTIDE SEQUENCE [LARGE SCALE GENOMIC DNA]</scope>
    <source>
        <strain evidence="4 5">PJ23</strain>
    </source>
</reference>
<keyword evidence="2" id="KW-0328">Glycosyltransferase</keyword>
<dbReference type="EMBL" id="JAXAFJ010000003">
    <property type="protein sequence ID" value="MDX6805776.1"/>
    <property type="molecule type" value="Genomic_DNA"/>
</dbReference>
<comment type="similarity">
    <text evidence="1">Belongs to the glycosyltransferase 2 family.</text>
</comment>
<protein>
    <recommendedName>
        <fullName evidence="6">Glycosyltransferase</fullName>
    </recommendedName>
</protein>
<evidence type="ECO:0000256" key="2">
    <source>
        <dbReference type="ARBA" id="ARBA00022676"/>
    </source>
</evidence>
<dbReference type="InterPro" id="IPR029044">
    <property type="entry name" value="Nucleotide-diphossugar_trans"/>
</dbReference>
<dbReference type="PANTHER" id="PTHR43179">
    <property type="entry name" value="RHAMNOSYLTRANSFERASE WBBL"/>
    <property type="match status" value="1"/>
</dbReference>
<organism evidence="4 5">
    <name type="scientific">Terrihabitans rhizophilus</name>
    <dbReference type="NCBI Taxonomy" id="3092662"/>
    <lineage>
        <taxon>Bacteria</taxon>
        <taxon>Pseudomonadati</taxon>
        <taxon>Pseudomonadota</taxon>
        <taxon>Alphaproteobacteria</taxon>
        <taxon>Hyphomicrobiales</taxon>
        <taxon>Terrihabitans</taxon>
    </lineage>
</organism>
<dbReference type="PANTHER" id="PTHR43179:SF12">
    <property type="entry name" value="GALACTOFURANOSYLTRANSFERASE GLFT2"/>
    <property type="match status" value="1"/>
</dbReference>
<sequence length="768" mass="80625">MSALQSRFSRAATGLFCGYAFLPDAPERVLVVELVLDGVPLRLARAEKNVPDLEPDHPAQGHGFSFMLRDADLAGVWQAGARLANTEEPLGPAILLAEDPLEPDADPHRRGHVSWLGGLRFSGTIGINRPSHTFVEARVEGVPAVRVRPSRWTHAVIGREPRPLRGFDLHLPAGFADGVVRRVHFFDEAGGELDGSPVATLAYADGLRAALAGTPADETEHVRAELFDRLFPRSVPLDLYAHWRTRFPLPPAPNDVLPLAVIATGDGDLSVTEASVGEEDVPVLGAAGDGICSFTPETMGAALGRVPDNAVVVLCPAGARLLPGAVRHLAATLHGAPDVHAAYGDLEMDSQHGRAMLLAFTAFDYERVLEQGYCARVFALRKRDLQAAVDKGAASSFRVLTSLLDAAADGADILHLPQPVARLTPDAMRRGADQLAGATTAHLRERGVAARIQHAQPGAMPALRVARRSHAGDVTMVLMATNPARLRTCIAAVVAETGGNGPILIVHSAAAEAALAAVAPHLASGGVRLLSHSGPLPSAGAWNAAIASCGTEQVCLVHDVVLGGEQGWLDEILQRLHGRTALAAPLTVLPDGMIAGAGLVSGPDFAVAPAFTDHLAGEPGYADMLRTARTCSAVGGAVVCLRRDAFLEVGGFDAARFPVGLYMADLGLRLGRKGWRSVLTPHATVTVSVPVGGGPGALLARERDALRARWGDGLLADRFYSPSLSLDGTPFSALAWPPRAREARSSLLAGAPGSDRTATGVEARDYIV</sequence>
<gene>
    <name evidence="4" type="ORF">SCD90_06850</name>
</gene>
<dbReference type="Proteomes" id="UP001274321">
    <property type="component" value="Unassembled WGS sequence"/>
</dbReference>
<name>A0ABU4RLS6_9HYPH</name>
<keyword evidence="5" id="KW-1185">Reference proteome</keyword>
<evidence type="ECO:0000256" key="3">
    <source>
        <dbReference type="ARBA" id="ARBA00022679"/>
    </source>
</evidence>
<keyword evidence="3" id="KW-0808">Transferase</keyword>
<dbReference type="RefSeq" id="WP_319843903.1">
    <property type="nucleotide sequence ID" value="NZ_JAXAFJ010000003.1"/>
</dbReference>
<dbReference type="Gene3D" id="3.90.550.10">
    <property type="entry name" value="Spore Coat Polysaccharide Biosynthesis Protein SpsA, Chain A"/>
    <property type="match status" value="1"/>
</dbReference>
<evidence type="ECO:0000256" key="1">
    <source>
        <dbReference type="ARBA" id="ARBA00006739"/>
    </source>
</evidence>
<evidence type="ECO:0008006" key="6">
    <source>
        <dbReference type="Google" id="ProtNLM"/>
    </source>
</evidence>
<evidence type="ECO:0000313" key="5">
    <source>
        <dbReference type="Proteomes" id="UP001274321"/>
    </source>
</evidence>
<dbReference type="SUPFAM" id="SSF53448">
    <property type="entry name" value="Nucleotide-diphospho-sugar transferases"/>
    <property type="match status" value="1"/>
</dbReference>
<accession>A0ABU4RLS6</accession>
<evidence type="ECO:0000313" key="4">
    <source>
        <dbReference type="EMBL" id="MDX6805776.1"/>
    </source>
</evidence>
<proteinExistence type="inferred from homology"/>